<evidence type="ECO:0000256" key="1">
    <source>
        <dbReference type="SAM" id="SignalP"/>
    </source>
</evidence>
<feature type="chain" id="PRO_5020591371" description="Transglycosylase SLT domain-containing protein" evidence="1">
    <location>
        <begin position="21"/>
        <end position="206"/>
    </location>
</feature>
<evidence type="ECO:0000313" key="4">
    <source>
        <dbReference type="Proteomes" id="UP000294980"/>
    </source>
</evidence>
<sequence length="206" mass="23599">MLTAAPVRCVLFLLTLSVTGCTTAPPRDLDNVCAIFREKKGWYADARDAQKTWGGDIAISMAFMHQESRFVARAKPPRRKILWVIPGPRPSDSYGYSQALGSTWEAYKRSAGRYRANRAHFDDAVDFVGWYNHQSFVRSRIPKTDAYRLYLAYHEGHGGYNRGTYRNKSWLQSVARKVADRAAMYRGQLASCESSLRRRRGLFGWF</sequence>
<dbReference type="AlphaFoldDB" id="A0A4R2L234"/>
<dbReference type="InterPro" id="IPR023346">
    <property type="entry name" value="Lysozyme-like_dom_sf"/>
</dbReference>
<dbReference type="Proteomes" id="UP000294980">
    <property type="component" value="Unassembled WGS sequence"/>
</dbReference>
<protein>
    <recommendedName>
        <fullName evidence="2">Transglycosylase SLT domain-containing protein</fullName>
    </recommendedName>
</protein>
<dbReference type="Gene3D" id="1.10.530.10">
    <property type="match status" value="1"/>
</dbReference>
<gene>
    <name evidence="3" type="ORF">EV688_102263</name>
</gene>
<dbReference type="Pfam" id="PF19489">
    <property type="entry name" value="SLT_4"/>
    <property type="match status" value="1"/>
</dbReference>
<dbReference type="SUPFAM" id="SSF53955">
    <property type="entry name" value="Lysozyme-like"/>
    <property type="match status" value="1"/>
</dbReference>
<dbReference type="RefSeq" id="WP_117314669.1">
    <property type="nucleotide sequence ID" value="NZ_QQSW01000001.1"/>
</dbReference>
<dbReference type="OrthoDB" id="9789144at2"/>
<evidence type="ECO:0000259" key="2">
    <source>
        <dbReference type="Pfam" id="PF19489"/>
    </source>
</evidence>
<comment type="caution">
    <text evidence="3">The sequence shown here is derived from an EMBL/GenBank/DDBJ whole genome shotgun (WGS) entry which is preliminary data.</text>
</comment>
<accession>A0A4R2L234</accession>
<keyword evidence="1" id="KW-0732">Signal</keyword>
<organism evidence="3 4">
    <name type="scientific">Chromatocurvus halotolerans</name>
    <dbReference type="NCBI Taxonomy" id="1132028"/>
    <lineage>
        <taxon>Bacteria</taxon>
        <taxon>Pseudomonadati</taxon>
        <taxon>Pseudomonadota</taxon>
        <taxon>Gammaproteobacteria</taxon>
        <taxon>Cellvibrionales</taxon>
        <taxon>Halieaceae</taxon>
        <taxon>Chromatocurvus</taxon>
    </lineage>
</organism>
<dbReference type="EMBL" id="SLWX01000002">
    <property type="protein sequence ID" value="TCO77806.1"/>
    <property type="molecule type" value="Genomic_DNA"/>
</dbReference>
<dbReference type="InterPro" id="IPR045795">
    <property type="entry name" value="SLT_4"/>
</dbReference>
<reference evidence="3 4" key="1">
    <citation type="submission" date="2019-03" db="EMBL/GenBank/DDBJ databases">
        <title>Genomic Encyclopedia of Type Strains, Phase IV (KMG-IV): sequencing the most valuable type-strain genomes for metagenomic binning, comparative biology and taxonomic classification.</title>
        <authorList>
            <person name="Goeker M."/>
        </authorList>
    </citation>
    <scope>NUCLEOTIDE SEQUENCE [LARGE SCALE GENOMIC DNA]</scope>
    <source>
        <strain evidence="3 4">DSM 23344</strain>
    </source>
</reference>
<proteinExistence type="predicted"/>
<name>A0A4R2L234_9GAMM</name>
<evidence type="ECO:0000313" key="3">
    <source>
        <dbReference type="EMBL" id="TCO77806.1"/>
    </source>
</evidence>
<feature type="domain" description="Transglycosylase SLT" evidence="2">
    <location>
        <begin position="10"/>
        <end position="192"/>
    </location>
</feature>
<feature type="signal peptide" evidence="1">
    <location>
        <begin position="1"/>
        <end position="20"/>
    </location>
</feature>
<keyword evidence="4" id="KW-1185">Reference proteome</keyword>